<keyword evidence="1" id="KW-1133">Transmembrane helix</keyword>
<keyword evidence="1" id="KW-0812">Transmembrane</keyword>
<accession>A0A7R6PQ29</accession>
<organism evidence="2 3">
    <name type="scientific">Thermotomaculum hydrothermale</name>
    <dbReference type="NCBI Taxonomy" id="981385"/>
    <lineage>
        <taxon>Bacteria</taxon>
        <taxon>Pseudomonadati</taxon>
        <taxon>Acidobacteriota</taxon>
        <taxon>Holophagae</taxon>
        <taxon>Thermotomaculales</taxon>
        <taxon>Thermotomaculaceae</taxon>
        <taxon>Thermotomaculum</taxon>
    </lineage>
</organism>
<dbReference type="Proteomes" id="UP000595564">
    <property type="component" value="Chromosome"/>
</dbReference>
<dbReference type="KEGG" id="thyd:TTHT_1764"/>
<gene>
    <name evidence="2" type="ORF">TTHT_1764</name>
</gene>
<dbReference type="RefSeq" id="WP_201327535.1">
    <property type="nucleotide sequence ID" value="NZ_AP017470.1"/>
</dbReference>
<name>A0A7R6PQ29_9BACT</name>
<evidence type="ECO:0000313" key="3">
    <source>
        <dbReference type="Proteomes" id="UP000595564"/>
    </source>
</evidence>
<evidence type="ECO:0000313" key="2">
    <source>
        <dbReference type="EMBL" id="BBB33231.1"/>
    </source>
</evidence>
<reference evidence="2 3" key="1">
    <citation type="journal article" date="2012" name="Extremophiles">
        <title>Thermotomaculum hydrothermale gen. nov., sp. nov., a novel heterotrophic thermophile within the phylum Acidobacteria from a deep-sea hydrothermal vent chimney in the Southern Okinawa Trough.</title>
        <authorList>
            <person name="Izumi H."/>
            <person name="Nunoura T."/>
            <person name="Miyazaki M."/>
            <person name="Mino S."/>
            <person name="Toki T."/>
            <person name="Takai K."/>
            <person name="Sako Y."/>
            <person name="Sawabe T."/>
            <person name="Nakagawa S."/>
        </authorList>
    </citation>
    <scope>NUCLEOTIDE SEQUENCE [LARGE SCALE GENOMIC DNA]</scope>
    <source>
        <strain evidence="2 3">AC55</strain>
    </source>
</reference>
<dbReference type="EMBL" id="AP017470">
    <property type="protein sequence ID" value="BBB33231.1"/>
    <property type="molecule type" value="Genomic_DNA"/>
</dbReference>
<evidence type="ECO:0000256" key="1">
    <source>
        <dbReference type="SAM" id="Phobius"/>
    </source>
</evidence>
<keyword evidence="3" id="KW-1185">Reference proteome</keyword>
<keyword evidence="1" id="KW-0472">Membrane</keyword>
<sequence>MTKEKKIALGIMLIIILAIVLYLRFFVGMVLFRIPWRDAEIGCSETVSDLCIFNPFRDRTLERKFQKMIDYLSCTDKKKAEQILSELKKDKSISQNAINFLIDLKTKRPDIAPLYGGIKPRDYFKKNGKIYFVFFNTYNKKSKYKPYKSRHIPDCGKAVIDPNTKKILEFYP</sequence>
<protein>
    <submittedName>
        <fullName evidence="2">Uncharacterized protein</fullName>
    </submittedName>
</protein>
<feature type="transmembrane region" description="Helical" evidence="1">
    <location>
        <begin position="7"/>
        <end position="32"/>
    </location>
</feature>
<proteinExistence type="predicted"/>
<dbReference type="AlphaFoldDB" id="A0A7R6PQ29"/>